<dbReference type="CDD" id="cd22435">
    <property type="entry name" value="KH-I_NOVA_rpt1"/>
    <property type="match status" value="1"/>
</dbReference>
<feature type="domain" description="K Homology" evidence="4">
    <location>
        <begin position="132"/>
        <end position="207"/>
    </location>
</feature>
<keyword evidence="2" id="KW-0694">RNA-binding</keyword>
<dbReference type="KEGG" id="pmrn:116953998"/>
<dbReference type="InterPro" id="IPR036612">
    <property type="entry name" value="KH_dom_type_1_sf"/>
</dbReference>
<feature type="region of interest" description="Disordered" evidence="3">
    <location>
        <begin position="212"/>
        <end position="270"/>
    </location>
</feature>
<dbReference type="PROSITE" id="PS50084">
    <property type="entry name" value="KH_TYPE_1"/>
    <property type="match status" value="3"/>
</dbReference>
<evidence type="ECO:0000256" key="3">
    <source>
        <dbReference type="SAM" id="MobiDB-lite"/>
    </source>
</evidence>
<evidence type="ECO:0000256" key="2">
    <source>
        <dbReference type="PROSITE-ProRule" id="PRU00117"/>
    </source>
</evidence>
<feature type="compositionally biased region" description="Low complexity" evidence="3">
    <location>
        <begin position="232"/>
        <end position="255"/>
    </location>
</feature>
<dbReference type="InterPro" id="IPR004088">
    <property type="entry name" value="KH_dom_type_1"/>
</dbReference>
<proteinExistence type="predicted"/>
<keyword evidence="5" id="KW-1185">Reference proteome</keyword>
<dbReference type="GO" id="GO:0003723">
    <property type="term" value="F:RNA binding"/>
    <property type="evidence" value="ECO:0007669"/>
    <property type="project" value="UniProtKB-UniRule"/>
</dbReference>
<evidence type="ECO:0000313" key="5">
    <source>
        <dbReference type="Proteomes" id="UP001318040"/>
    </source>
</evidence>
<feature type="domain" description="K Homology" evidence="4">
    <location>
        <begin position="360"/>
        <end position="433"/>
    </location>
</feature>
<dbReference type="GeneID" id="116953998"/>
<dbReference type="SMART" id="SM00322">
    <property type="entry name" value="KH"/>
    <property type="match status" value="3"/>
</dbReference>
<dbReference type="Pfam" id="PF00013">
    <property type="entry name" value="KH_1"/>
    <property type="match status" value="3"/>
</dbReference>
<feature type="domain" description="K Homology" evidence="4">
    <location>
        <begin position="42"/>
        <end position="115"/>
    </location>
</feature>
<dbReference type="PANTHER" id="PTHR10288">
    <property type="entry name" value="KH DOMAIN CONTAINING RNA BINDING PROTEIN"/>
    <property type="match status" value="1"/>
</dbReference>
<dbReference type="InterPro" id="IPR004087">
    <property type="entry name" value="KH_dom"/>
</dbReference>
<dbReference type="InterPro" id="IPR047275">
    <property type="entry name" value="KH-I_NOVA_rpt1"/>
</dbReference>
<dbReference type="Proteomes" id="UP001318040">
    <property type="component" value="Chromosome 53"/>
</dbReference>
<gene>
    <name evidence="6" type="primary">LOC116953998</name>
</gene>
<accession>A0AAJ7U8L3</accession>
<dbReference type="SUPFAM" id="SSF54791">
    <property type="entry name" value="Eukaryotic type KH-domain (KH-domain type I)"/>
    <property type="match status" value="3"/>
</dbReference>
<dbReference type="AlphaFoldDB" id="A0AAJ7U8L3"/>
<reference evidence="6" key="1">
    <citation type="submission" date="2025-08" db="UniProtKB">
        <authorList>
            <consortium name="RefSeq"/>
        </authorList>
    </citation>
    <scope>IDENTIFICATION</scope>
    <source>
        <tissue evidence="6">Sperm</tissue>
    </source>
</reference>
<dbReference type="RefSeq" id="XP_032830268.1">
    <property type="nucleotide sequence ID" value="XM_032974377.1"/>
</dbReference>
<evidence type="ECO:0000256" key="1">
    <source>
        <dbReference type="ARBA" id="ARBA00022737"/>
    </source>
</evidence>
<keyword evidence="1" id="KW-0677">Repeat</keyword>
<feature type="region of interest" description="Disordered" evidence="3">
    <location>
        <begin position="1"/>
        <end position="38"/>
    </location>
</feature>
<evidence type="ECO:0000313" key="6">
    <source>
        <dbReference type="RefSeq" id="XP_032830268.1"/>
    </source>
</evidence>
<name>A0AAJ7U8L3_PETMA</name>
<organism evidence="5 6">
    <name type="scientific">Petromyzon marinus</name>
    <name type="common">Sea lamprey</name>
    <dbReference type="NCBI Taxonomy" id="7757"/>
    <lineage>
        <taxon>Eukaryota</taxon>
        <taxon>Metazoa</taxon>
        <taxon>Chordata</taxon>
        <taxon>Craniata</taxon>
        <taxon>Vertebrata</taxon>
        <taxon>Cyclostomata</taxon>
        <taxon>Hyperoartia</taxon>
        <taxon>Petromyzontiformes</taxon>
        <taxon>Petromyzontidae</taxon>
        <taxon>Petromyzon</taxon>
    </lineage>
</organism>
<feature type="compositionally biased region" description="Basic and acidic residues" evidence="3">
    <location>
        <begin position="15"/>
        <end position="25"/>
    </location>
</feature>
<evidence type="ECO:0000259" key="4">
    <source>
        <dbReference type="SMART" id="SM00322"/>
    </source>
</evidence>
<protein>
    <submittedName>
        <fullName evidence="6">RNA-binding protein Nova-2-like isoform X1</fullName>
    </submittedName>
</protein>
<dbReference type="Gene3D" id="3.30.1370.10">
    <property type="entry name" value="K Homology domain, type 1"/>
    <property type="match status" value="3"/>
</dbReference>
<sequence length="445" mass="47883">MSSGAAHENGSYGDMEQRESRKRTLDAPGDGDSNKRTHKEEKSFFLKLLVPNCAVGAIMGKGGETIVQLQNDTGTVIKISKAREFFPGTMERVALVQGTEEAIVQAHDFIADKIYGCLDKTAPATSTETDRGNMHVKIVVPNSTAGLIIGKGGDTVRYIIHESGAWLEVSQKMTGGWTGAGRERVVSVAGTREQNRIAVRLIVQKIVEHPESSSCPRLSYPAQPEGYGLHSAGGPSAGVPASAPSAYAQQQQAAPPHHHQQQQHQQQWYGRGAGDYAAAMQQYQWPQAMAASGYESRVTAVPQPVLQEGFQGQELQAVTEALDRLSRCGYSMKTLGVAADGTEEEKQGEAAPTDGYGVEEVGTLELEVHESLIGAVLGKGGQTLMDYQEATGTRIQISRVGEFVPGTNNRRVTILGTAAARKAAEFLIRKRVGAEQVNRATSKRR</sequence>